<comment type="caution">
    <text evidence="1">The sequence shown here is derived from an EMBL/GenBank/DDBJ whole genome shotgun (WGS) entry which is preliminary data.</text>
</comment>
<sequence length="169" mass="19369">MQQKHLVDVPKELFRIFSKKYGMGEGEERVIDDVTYRIQRLTIETTGERKLPLINGKSMVTIGLFQGGKTGSTNEVARFMVWNHMPQVSGVQSMSVWAGIYGISFTRTERVVAHLGNGLDPFDPIVPEMGFIAEVMQVTYKLGKNIKPRMYVFQKEKNKYVPAEEFRYI</sequence>
<evidence type="ECO:0000313" key="2">
    <source>
        <dbReference type="Proteomes" id="UP000034087"/>
    </source>
</evidence>
<accession>A0A0G1IIS0</accession>
<dbReference type="EMBL" id="LCIR01000032">
    <property type="protein sequence ID" value="KKT58753.1"/>
    <property type="molecule type" value="Genomic_DNA"/>
</dbReference>
<dbReference type="Proteomes" id="UP000034087">
    <property type="component" value="Unassembled WGS sequence"/>
</dbReference>
<evidence type="ECO:0000313" key="1">
    <source>
        <dbReference type="EMBL" id="KKT58753.1"/>
    </source>
</evidence>
<gene>
    <name evidence="1" type="ORF">UW53_C0032G0006</name>
</gene>
<protein>
    <submittedName>
        <fullName evidence="1">Uncharacterized protein</fullName>
    </submittedName>
</protein>
<proteinExistence type="predicted"/>
<name>A0A0G1IIS0_9BACT</name>
<dbReference type="AlphaFoldDB" id="A0A0G1IIS0"/>
<organism evidence="1 2">
    <name type="scientific">Candidatus Giovannonibacteria bacterium GW2011_GWA1_44_25</name>
    <dbReference type="NCBI Taxonomy" id="1618645"/>
    <lineage>
        <taxon>Bacteria</taxon>
        <taxon>Candidatus Giovannoniibacteriota</taxon>
    </lineage>
</organism>
<reference evidence="1 2" key="1">
    <citation type="journal article" date="2015" name="Nature">
        <title>rRNA introns, odd ribosomes, and small enigmatic genomes across a large radiation of phyla.</title>
        <authorList>
            <person name="Brown C.T."/>
            <person name="Hug L.A."/>
            <person name="Thomas B.C."/>
            <person name="Sharon I."/>
            <person name="Castelle C.J."/>
            <person name="Singh A."/>
            <person name="Wilkins M.J."/>
            <person name="Williams K.H."/>
            <person name="Banfield J.F."/>
        </authorList>
    </citation>
    <scope>NUCLEOTIDE SEQUENCE [LARGE SCALE GENOMIC DNA]</scope>
</reference>